<proteinExistence type="predicted"/>
<dbReference type="GeneID" id="39587610"/>
<evidence type="ECO:0000313" key="1">
    <source>
        <dbReference type="EMBL" id="RSH77514.1"/>
    </source>
</evidence>
<comment type="caution">
    <text evidence="1">The sequence shown here is derived from an EMBL/GenBank/DDBJ whole genome shotgun (WGS) entry which is preliminary data.</text>
</comment>
<sequence length="206" mass="22974">MSLYVPLALPQHFPRDEYSFAAPIVFPTTLADLERAAAWACRTASQVWGTAEVSGDWSKVDATCVALAVGDRTLQIRLYRTMADAFCDRIPATIAEWIQRTDDMIEEAYSEGTAHLPQNHPYPPLATIRPLLRGILDESFTFGIDAYEEFDSASRTSFTSTQMGDFLPANDPMPRDTVAVSGTYEDCENLTMEDALGKHWRKKANV</sequence>
<dbReference type="EMBL" id="RSCE01000015">
    <property type="protein sequence ID" value="RSH77514.1"/>
    <property type="molecule type" value="Genomic_DNA"/>
</dbReference>
<name>A0A427XFM0_9TREE</name>
<dbReference type="AlphaFoldDB" id="A0A427XFM0"/>
<dbReference type="Proteomes" id="UP000279236">
    <property type="component" value="Unassembled WGS sequence"/>
</dbReference>
<protein>
    <submittedName>
        <fullName evidence="1">Uncharacterized protein</fullName>
    </submittedName>
</protein>
<keyword evidence="2" id="KW-1185">Reference proteome</keyword>
<organism evidence="1 2">
    <name type="scientific">Apiotrichum porosum</name>
    <dbReference type="NCBI Taxonomy" id="105984"/>
    <lineage>
        <taxon>Eukaryota</taxon>
        <taxon>Fungi</taxon>
        <taxon>Dikarya</taxon>
        <taxon>Basidiomycota</taxon>
        <taxon>Agaricomycotina</taxon>
        <taxon>Tremellomycetes</taxon>
        <taxon>Trichosporonales</taxon>
        <taxon>Trichosporonaceae</taxon>
        <taxon>Apiotrichum</taxon>
    </lineage>
</organism>
<accession>A0A427XFM0</accession>
<gene>
    <name evidence="1" type="ORF">EHS24_003067</name>
</gene>
<evidence type="ECO:0000313" key="2">
    <source>
        <dbReference type="Proteomes" id="UP000279236"/>
    </source>
</evidence>
<reference evidence="1 2" key="1">
    <citation type="submission" date="2018-11" db="EMBL/GenBank/DDBJ databases">
        <title>Genome sequence of Apiotrichum porosum DSM 27194.</title>
        <authorList>
            <person name="Aliyu H."/>
            <person name="Gorte O."/>
            <person name="Ochsenreither K."/>
        </authorList>
    </citation>
    <scope>NUCLEOTIDE SEQUENCE [LARGE SCALE GENOMIC DNA]</scope>
    <source>
        <strain evidence="1 2">DSM 27194</strain>
    </source>
</reference>
<dbReference type="RefSeq" id="XP_028472661.1">
    <property type="nucleotide sequence ID" value="XM_028618773.1"/>
</dbReference>